<keyword evidence="4" id="KW-0597">Phosphoprotein</keyword>
<evidence type="ECO:0000256" key="6">
    <source>
        <dbReference type="ARBA" id="ARBA00022692"/>
    </source>
</evidence>
<evidence type="ECO:0000256" key="8">
    <source>
        <dbReference type="ARBA" id="ARBA00022989"/>
    </source>
</evidence>
<comment type="caution">
    <text evidence="13">The sequence shown here is derived from an EMBL/GenBank/DDBJ whole genome shotgun (WGS) entry which is preliminary data.</text>
</comment>
<dbReference type="AlphaFoldDB" id="A0A328B0W8"/>
<feature type="transmembrane region" description="Helical" evidence="10">
    <location>
        <begin position="133"/>
        <end position="158"/>
    </location>
</feature>
<keyword evidence="14" id="KW-1185">Reference proteome</keyword>
<keyword evidence="7" id="KW-0418">Kinase</keyword>
<feature type="domain" description="HAMP" evidence="12">
    <location>
        <begin position="161"/>
        <end position="211"/>
    </location>
</feature>
<comment type="catalytic activity">
    <reaction evidence="1">
        <text>ATP + protein L-histidine = ADP + protein N-phospho-L-histidine.</text>
        <dbReference type="EC" id="2.7.13.3"/>
    </reaction>
</comment>
<evidence type="ECO:0000256" key="7">
    <source>
        <dbReference type="ARBA" id="ARBA00022777"/>
    </source>
</evidence>
<evidence type="ECO:0000313" key="13">
    <source>
        <dbReference type="EMBL" id="RAK60549.1"/>
    </source>
</evidence>
<organism evidence="13 14">
    <name type="scientific">Phenylobacterium hankyongense</name>
    <dbReference type="NCBI Taxonomy" id="1813876"/>
    <lineage>
        <taxon>Bacteria</taxon>
        <taxon>Pseudomonadati</taxon>
        <taxon>Pseudomonadota</taxon>
        <taxon>Alphaproteobacteria</taxon>
        <taxon>Caulobacterales</taxon>
        <taxon>Caulobacteraceae</taxon>
        <taxon>Phenylobacterium</taxon>
    </lineage>
</organism>
<name>A0A328B0W8_9CAUL</name>
<evidence type="ECO:0000256" key="3">
    <source>
        <dbReference type="ARBA" id="ARBA00012438"/>
    </source>
</evidence>
<reference evidence="14" key="1">
    <citation type="submission" date="2018-05" db="EMBL/GenBank/DDBJ databases">
        <authorList>
            <person name="Li X."/>
        </authorList>
    </citation>
    <scope>NUCLEOTIDE SEQUENCE [LARGE SCALE GENOMIC DNA]</scope>
    <source>
        <strain evidence="14">HKS-05</strain>
    </source>
</reference>
<dbReference type="GO" id="GO:0000155">
    <property type="term" value="F:phosphorelay sensor kinase activity"/>
    <property type="evidence" value="ECO:0007669"/>
    <property type="project" value="InterPro"/>
</dbReference>
<dbReference type="CDD" id="cd06225">
    <property type="entry name" value="HAMP"/>
    <property type="match status" value="1"/>
</dbReference>
<evidence type="ECO:0000256" key="5">
    <source>
        <dbReference type="ARBA" id="ARBA00022679"/>
    </source>
</evidence>
<dbReference type="Pfam" id="PF02518">
    <property type="entry name" value="HATPase_c"/>
    <property type="match status" value="1"/>
</dbReference>
<dbReference type="InterPro" id="IPR003660">
    <property type="entry name" value="HAMP_dom"/>
</dbReference>
<dbReference type="InterPro" id="IPR003661">
    <property type="entry name" value="HisK_dim/P_dom"/>
</dbReference>
<gene>
    <name evidence="13" type="ORF">DJ021_12415</name>
</gene>
<keyword evidence="5" id="KW-0808">Transferase</keyword>
<dbReference type="SUPFAM" id="SSF55874">
    <property type="entry name" value="ATPase domain of HSP90 chaperone/DNA topoisomerase II/histidine kinase"/>
    <property type="match status" value="1"/>
</dbReference>
<keyword evidence="6 10" id="KW-0812">Transmembrane</keyword>
<dbReference type="EMBL" id="QFYP01000001">
    <property type="protein sequence ID" value="RAK60549.1"/>
    <property type="molecule type" value="Genomic_DNA"/>
</dbReference>
<evidence type="ECO:0000256" key="1">
    <source>
        <dbReference type="ARBA" id="ARBA00000085"/>
    </source>
</evidence>
<dbReference type="InterPro" id="IPR005467">
    <property type="entry name" value="His_kinase_dom"/>
</dbReference>
<evidence type="ECO:0000313" key="14">
    <source>
        <dbReference type="Proteomes" id="UP000249842"/>
    </source>
</evidence>
<comment type="subcellular location">
    <subcellularLocation>
        <location evidence="2">Membrane</location>
    </subcellularLocation>
</comment>
<evidence type="ECO:0000256" key="4">
    <source>
        <dbReference type="ARBA" id="ARBA00022553"/>
    </source>
</evidence>
<dbReference type="PANTHER" id="PTHR45436">
    <property type="entry name" value="SENSOR HISTIDINE KINASE YKOH"/>
    <property type="match status" value="1"/>
</dbReference>
<feature type="domain" description="Histidine kinase" evidence="11">
    <location>
        <begin position="219"/>
        <end position="427"/>
    </location>
</feature>
<proteinExistence type="predicted"/>
<dbReference type="Proteomes" id="UP000249842">
    <property type="component" value="Unassembled WGS sequence"/>
</dbReference>
<dbReference type="CDD" id="cd00082">
    <property type="entry name" value="HisKA"/>
    <property type="match status" value="1"/>
</dbReference>
<dbReference type="Gene3D" id="1.10.287.130">
    <property type="match status" value="1"/>
</dbReference>
<keyword evidence="9" id="KW-0902">Two-component regulatory system</keyword>
<dbReference type="SMART" id="SM00387">
    <property type="entry name" value="HATPase_c"/>
    <property type="match status" value="1"/>
</dbReference>
<evidence type="ECO:0000259" key="12">
    <source>
        <dbReference type="PROSITE" id="PS50885"/>
    </source>
</evidence>
<dbReference type="InterPro" id="IPR003594">
    <property type="entry name" value="HATPase_dom"/>
</dbReference>
<evidence type="ECO:0000259" key="11">
    <source>
        <dbReference type="PROSITE" id="PS50109"/>
    </source>
</evidence>
<dbReference type="GO" id="GO:0005886">
    <property type="term" value="C:plasma membrane"/>
    <property type="evidence" value="ECO:0007669"/>
    <property type="project" value="TreeGrafter"/>
</dbReference>
<dbReference type="PROSITE" id="PS50109">
    <property type="entry name" value="HIS_KIN"/>
    <property type="match status" value="1"/>
</dbReference>
<dbReference type="Gene3D" id="3.30.565.10">
    <property type="entry name" value="Histidine kinase-like ATPase, C-terminal domain"/>
    <property type="match status" value="1"/>
</dbReference>
<dbReference type="PANTHER" id="PTHR45436:SF8">
    <property type="entry name" value="HISTIDINE KINASE"/>
    <property type="match status" value="1"/>
</dbReference>
<evidence type="ECO:0000256" key="10">
    <source>
        <dbReference type="SAM" id="Phobius"/>
    </source>
</evidence>
<keyword evidence="10" id="KW-0472">Membrane</keyword>
<dbReference type="SUPFAM" id="SSF47384">
    <property type="entry name" value="Homodimeric domain of signal transducing histidine kinase"/>
    <property type="match status" value="1"/>
</dbReference>
<protein>
    <recommendedName>
        <fullName evidence="3">histidine kinase</fullName>
        <ecNumber evidence="3">2.7.13.3</ecNumber>
    </recommendedName>
</protein>
<dbReference type="InterPro" id="IPR036097">
    <property type="entry name" value="HisK_dim/P_sf"/>
</dbReference>
<accession>A0A328B0W8</accession>
<dbReference type="InterPro" id="IPR036890">
    <property type="entry name" value="HATPase_C_sf"/>
</dbReference>
<dbReference type="InterPro" id="IPR050428">
    <property type="entry name" value="TCS_sensor_his_kinase"/>
</dbReference>
<dbReference type="PROSITE" id="PS50885">
    <property type="entry name" value="HAMP"/>
    <property type="match status" value="1"/>
</dbReference>
<evidence type="ECO:0000256" key="2">
    <source>
        <dbReference type="ARBA" id="ARBA00004370"/>
    </source>
</evidence>
<dbReference type="EC" id="2.7.13.3" evidence="3"/>
<evidence type="ECO:0000256" key="9">
    <source>
        <dbReference type="ARBA" id="ARBA00023012"/>
    </source>
</evidence>
<keyword evidence="8 10" id="KW-1133">Transmembrane helix</keyword>
<sequence>MNGAVFALAVVALLGLIYWETAGYMARQLNQIVVEHAEALEGGGPEHLPDRIRQAVAADARHIEYYGLFSQDGVWIAGNIHALPAGLPMDGNPRQIHVHGLQPGARALVTQTPWGETLFVGHDALVLSGLRAILINALAISGAAILLLGLAAAAALSVPPLRRIENLREASRAALEGQIGVRLPVSRRRDEIDMLAGLANAMMDESERLLWEVKSVGENVAHDLRTPLNRLRALLYRVRQETRLEGAEREMIDQALAETDDLLVRFRALQRIGEIERRDRQAFFEQVRLQQVLDDVIELHEPLAEDRGVSLERDIQADVPTVSADPTLLFEAVSNLVDNALKFTPRGGRVRLRLVAREQGPRIEVLDNGPGVPEGERDAVLQRFYRAQRTRTEPGSGLGLSIVTAIARLHHFTLSLDDAKPGLRVALDCWPRGLGA</sequence>